<gene>
    <name evidence="1" type="ORF">PoMZ_11901</name>
</gene>
<dbReference type="EMBL" id="CP034208">
    <property type="protein sequence ID" value="QBZ63011.1"/>
    <property type="molecule type" value="Genomic_DNA"/>
</dbReference>
<dbReference type="AlphaFoldDB" id="A0A4P7NLG3"/>
<organism evidence="1 2">
    <name type="scientific">Pyricularia oryzae</name>
    <name type="common">Rice blast fungus</name>
    <name type="synonym">Magnaporthe oryzae</name>
    <dbReference type="NCBI Taxonomy" id="318829"/>
    <lineage>
        <taxon>Eukaryota</taxon>
        <taxon>Fungi</taxon>
        <taxon>Dikarya</taxon>
        <taxon>Ascomycota</taxon>
        <taxon>Pezizomycotina</taxon>
        <taxon>Sordariomycetes</taxon>
        <taxon>Sordariomycetidae</taxon>
        <taxon>Magnaporthales</taxon>
        <taxon>Pyriculariaceae</taxon>
        <taxon>Pyricularia</taxon>
    </lineage>
</organism>
<name>A0A4P7NLG3_PYROR</name>
<sequence length="515" mass="57251">MAHSRDGRMSINAVNHLQARLNGFVAELRQVKDYMASLNKEPVIGLDRLLDANEKALAPALFGKRFYQIARNNLECDSRLWNIVKRCRGLVALKQNYRADWDFVLNQLAKTNGETNTGVSRTEHVTVDAVVDGGATWIRLLTVSEQRLLSELADSGAWDFDSDSVAGSDNEHSDSHHGHDCDSIKTIRGARAVVMAAKNQRFKYRHPRVHILLPKLEEGKIEQIDRVIERIRQLGDDDVTVVVDCGNSAFFRHGHSSPPLFRVLPTLVVDELRDITPTVNIDISWLIALTSDLSHERSSKPFASSSLSLSVGDAKTPASIREACGRSLCQTLYPTLAFRKLVCTRSAAERVWSIAKTLASPTELARLRLLVPLTEEDITAARNRGPKATRVRLAGLSVHGVPDDVFWPVDISDDGFTQNTDVLVESGRLPRVAPAVANKLQEPNRSIFLFGWATGYTTLTANSAMVNRIKRTLEVNRTGARERGPDVFVRWVTRSFDAKEKPNVRNRAKALVVVG</sequence>
<dbReference type="Proteomes" id="UP000294847">
    <property type="component" value="Chromosome 5"/>
</dbReference>
<dbReference type="PANTHER" id="PTHR13379">
    <property type="entry name" value="UNCHARACTERIZED DUF1308"/>
    <property type="match status" value="1"/>
</dbReference>
<dbReference type="VEuPathDB" id="FungiDB:M_BR32_EuGene_00020191"/>
<protein>
    <recommendedName>
        <fullName evidence="3">DUF1308 domain-containing protein</fullName>
    </recommendedName>
</protein>
<accession>A0A4P7NLG3</accession>
<evidence type="ECO:0000313" key="2">
    <source>
        <dbReference type="Proteomes" id="UP000294847"/>
    </source>
</evidence>
<evidence type="ECO:0000313" key="1">
    <source>
        <dbReference type="EMBL" id="QBZ63011.1"/>
    </source>
</evidence>
<proteinExistence type="predicted"/>
<evidence type="ECO:0008006" key="3">
    <source>
        <dbReference type="Google" id="ProtNLM"/>
    </source>
</evidence>
<reference evidence="1 2" key="1">
    <citation type="journal article" date="2019" name="Mol. Biol. Evol.">
        <title>Blast fungal genomes show frequent chromosomal changes, gene gains and losses, and effector gene turnover.</title>
        <authorList>
            <person name="Gomez Luciano L.B."/>
            <person name="Jason Tsai I."/>
            <person name="Chuma I."/>
            <person name="Tosa Y."/>
            <person name="Chen Y.H."/>
            <person name="Li J.Y."/>
            <person name="Li M.Y."/>
            <person name="Jade Lu M.Y."/>
            <person name="Nakayashiki H."/>
            <person name="Li W.H."/>
        </authorList>
    </citation>
    <scope>NUCLEOTIDE SEQUENCE [LARGE SCALE GENOMIC DNA]</scope>
    <source>
        <strain evidence="1">MZ5-1-6</strain>
    </source>
</reference>
<dbReference type="PANTHER" id="PTHR13379:SF0">
    <property type="entry name" value="UPF0415 PROTEIN C7ORF25"/>
    <property type="match status" value="1"/>
</dbReference>